<evidence type="ECO:0000313" key="4">
    <source>
        <dbReference type="Proteomes" id="UP000031838"/>
    </source>
</evidence>
<accession>A0A0B6RY80</accession>
<dbReference type="Proteomes" id="UP000031838">
    <property type="component" value="Chromosome 2"/>
</dbReference>
<evidence type="ECO:0000313" key="3">
    <source>
        <dbReference type="EMBL" id="AJK48328.1"/>
    </source>
</evidence>
<dbReference type="InterPro" id="IPR041219">
    <property type="entry name" value="Phage_lysozyme2"/>
</dbReference>
<feature type="domain" description="Phage tail lysozyme" evidence="2">
    <location>
        <begin position="133"/>
        <end position="276"/>
    </location>
</feature>
<evidence type="ECO:0000256" key="1">
    <source>
        <dbReference type="SAM" id="MobiDB-lite"/>
    </source>
</evidence>
<dbReference type="Pfam" id="PF18013">
    <property type="entry name" value="Phage_lysozyme2"/>
    <property type="match status" value="1"/>
</dbReference>
<dbReference type="KEGG" id="bgp:BGL_2c02320"/>
<reference evidence="4" key="1">
    <citation type="submission" date="2011-03" db="EMBL/GenBank/DDBJ databases">
        <authorList>
            <person name="Voget S."/>
            <person name="Streit W.R."/>
            <person name="Jaeger K.E."/>
            <person name="Daniel R."/>
        </authorList>
    </citation>
    <scope>NUCLEOTIDE SEQUENCE [LARGE SCALE GENOMIC DNA]</scope>
    <source>
        <strain evidence="4">PG1</strain>
    </source>
</reference>
<proteinExistence type="predicted"/>
<feature type="region of interest" description="Disordered" evidence="1">
    <location>
        <begin position="107"/>
        <end position="130"/>
    </location>
</feature>
<protein>
    <recommendedName>
        <fullName evidence="2">Phage tail lysozyme domain-containing protein</fullName>
    </recommendedName>
</protein>
<dbReference type="EMBL" id="CP002581">
    <property type="protein sequence ID" value="AJK48328.1"/>
    <property type="molecule type" value="Genomic_DNA"/>
</dbReference>
<dbReference type="RefSeq" id="WP_052498380.1">
    <property type="nucleotide sequence ID" value="NZ_CP002581.1"/>
</dbReference>
<sequence length="279" mass="27332">MSVMISNATQPPGLDALSSSDPLGGADSASSSQMNQIMQMIMQIIQEMAQMAQLLKMAADQGNGSGLGNGGGGGGGGGGFPMAQNLAAAPAGGGGGGGGGGIPAAAGAGSPVDASSGTTGAGSGTPITSLGGDNANQIASALKDAGYNNTAIAGILGNLQQESGLQPDINQGGATGGPSSNNADDNAHGYGLAQWGGSRKEALEQFAQQQGKPVTDLGTQVQFMIQEANNMPGLKDAMNSAGSPQAAAATWCQQFEGATDPEMQNRNQYAAQFAQQLGA</sequence>
<dbReference type="HOGENOM" id="CLU_074046_0_0_4"/>
<dbReference type="Gene3D" id="1.10.530.10">
    <property type="match status" value="1"/>
</dbReference>
<feature type="region of interest" description="Disordered" evidence="1">
    <location>
        <begin position="1"/>
        <end position="31"/>
    </location>
</feature>
<keyword evidence="4" id="KW-1185">Reference proteome</keyword>
<feature type="compositionally biased region" description="Polar residues" evidence="1">
    <location>
        <begin position="1"/>
        <end position="10"/>
    </location>
</feature>
<name>A0A0B6RY80_BURPL</name>
<dbReference type="AlphaFoldDB" id="A0A0B6RY80"/>
<gene>
    <name evidence="3" type="ORF">BGL_2c02320</name>
</gene>
<organism evidence="3 4">
    <name type="scientific">Burkholderia plantarii</name>
    <dbReference type="NCBI Taxonomy" id="41899"/>
    <lineage>
        <taxon>Bacteria</taxon>
        <taxon>Pseudomonadati</taxon>
        <taxon>Pseudomonadota</taxon>
        <taxon>Betaproteobacteria</taxon>
        <taxon>Burkholderiales</taxon>
        <taxon>Burkholderiaceae</taxon>
        <taxon>Burkholderia</taxon>
    </lineage>
</organism>
<reference evidence="3 4" key="2">
    <citation type="journal article" date="2016" name="Appl. Microbiol. Biotechnol.">
        <title>Mutations improving production and secretion of extracellular lipase by Burkholderia glumae PG1.</title>
        <authorList>
            <person name="Knapp A."/>
            <person name="Voget S."/>
            <person name="Gao R."/>
            <person name="Zaburannyi N."/>
            <person name="Krysciak D."/>
            <person name="Breuer M."/>
            <person name="Hauer B."/>
            <person name="Streit W.R."/>
            <person name="Muller R."/>
            <person name="Daniel R."/>
            <person name="Jaeger K.E."/>
        </authorList>
    </citation>
    <scope>NUCLEOTIDE SEQUENCE [LARGE SCALE GENOMIC DNA]</scope>
    <source>
        <strain evidence="3 4">PG1</strain>
    </source>
</reference>
<feature type="region of interest" description="Disordered" evidence="1">
    <location>
        <begin position="163"/>
        <end position="189"/>
    </location>
</feature>
<evidence type="ECO:0000259" key="2">
    <source>
        <dbReference type="Pfam" id="PF18013"/>
    </source>
</evidence>